<protein>
    <submittedName>
        <fullName evidence="2">Uncharacterized protein</fullName>
    </submittedName>
</protein>
<organism evidence="2 3">
    <name type="scientific">Mycena venus</name>
    <dbReference type="NCBI Taxonomy" id="2733690"/>
    <lineage>
        <taxon>Eukaryota</taxon>
        <taxon>Fungi</taxon>
        <taxon>Dikarya</taxon>
        <taxon>Basidiomycota</taxon>
        <taxon>Agaricomycotina</taxon>
        <taxon>Agaricomycetes</taxon>
        <taxon>Agaricomycetidae</taxon>
        <taxon>Agaricales</taxon>
        <taxon>Marasmiineae</taxon>
        <taxon>Mycenaceae</taxon>
        <taxon>Mycena</taxon>
    </lineage>
</organism>
<dbReference type="OrthoDB" id="3020079at2759"/>
<name>A0A8H7CH17_9AGAR</name>
<sequence>MQFKFLVAFVVSCLSLSVAAAPIAGEGLHVLDRSSEPAEIARAPEPEPGCKMYNCIWCKKKNQHHTQRLATTLFLSSGYNI</sequence>
<dbReference type="EMBL" id="JACAZI010000024">
    <property type="protein sequence ID" value="KAF7335682.1"/>
    <property type="molecule type" value="Genomic_DNA"/>
</dbReference>
<keyword evidence="1" id="KW-0732">Signal</keyword>
<gene>
    <name evidence="2" type="ORF">MVEN_02223500</name>
</gene>
<dbReference type="Proteomes" id="UP000620124">
    <property type="component" value="Unassembled WGS sequence"/>
</dbReference>
<evidence type="ECO:0000313" key="3">
    <source>
        <dbReference type="Proteomes" id="UP000620124"/>
    </source>
</evidence>
<dbReference type="AlphaFoldDB" id="A0A8H7CH17"/>
<reference evidence="2" key="1">
    <citation type="submission" date="2020-05" db="EMBL/GenBank/DDBJ databases">
        <title>Mycena genomes resolve the evolution of fungal bioluminescence.</title>
        <authorList>
            <person name="Tsai I.J."/>
        </authorList>
    </citation>
    <scope>NUCLEOTIDE SEQUENCE</scope>
    <source>
        <strain evidence="2">CCC161011</strain>
    </source>
</reference>
<proteinExistence type="predicted"/>
<keyword evidence="3" id="KW-1185">Reference proteome</keyword>
<evidence type="ECO:0000313" key="2">
    <source>
        <dbReference type="EMBL" id="KAF7335682.1"/>
    </source>
</evidence>
<accession>A0A8H7CH17</accession>
<comment type="caution">
    <text evidence="2">The sequence shown here is derived from an EMBL/GenBank/DDBJ whole genome shotgun (WGS) entry which is preliminary data.</text>
</comment>
<feature type="chain" id="PRO_5034401754" evidence="1">
    <location>
        <begin position="21"/>
        <end position="81"/>
    </location>
</feature>
<feature type="signal peptide" evidence="1">
    <location>
        <begin position="1"/>
        <end position="20"/>
    </location>
</feature>
<evidence type="ECO:0000256" key="1">
    <source>
        <dbReference type="SAM" id="SignalP"/>
    </source>
</evidence>